<dbReference type="OrthoDB" id="10250282at2759"/>
<protein>
    <submittedName>
        <fullName evidence="3">Nitrilase</fullName>
    </submittedName>
</protein>
<dbReference type="EMBL" id="MU004237">
    <property type="protein sequence ID" value="KAF2667265.1"/>
    <property type="molecule type" value="Genomic_DNA"/>
</dbReference>
<dbReference type="InterPro" id="IPR003010">
    <property type="entry name" value="C-N_Hydrolase"/>
</dbReference>
<dbReference type="InterPro" id="IPR036526">
    <property type="entry name" value="C-N_Hydrolase_sf"/>
</dbReference>
<dbReference type="PANTHER" id="PTHR23088">
    <property type="entry name" value="NITRILASE-RELATED"/>
    <property type="match status" value="1"/>
</dbReference>
<dbReference type="Gene3D" id="3.60.110.10">
    <property type="entry name" value="Carbon-nitrogen hydrolase"/>
    <property type="match status" value="1"/>
</dbReference>
<reference evidence="3" key="1">
    <citation type="journal article" date="2020" name="Stud. Mycol.">
        <title>101 Dothideomycetes genomes: a test case for predicting lifestyles and emergence of pathogens.</title>
        <authorList>
            <person name="Haridas S."/>
            <person name="Albert R."/>
            <person name="Binder M."/>
            <person name="Bloem J."/>
            <person name="Labutti K."/>
            <person name="Salamov A."/>
            <person name="Andreopoulos B."/>
            <person name="Baker S."/>
            <person name="Barry K."/>
            <person name="Bills G."/>
            <person name="Bluhm B."/>
            <person name="Cannon C."/>
            <person name="Castanera R."/>
            <person name="Culley D."/>
            <person name="Daum C."/>
            <person name="Ezra D."/>
            <person name="Gonzalez J."/>
            <person name="Henrissat B."/>
            <person name="Kuo A."/>
            <person name="Liang C."/>
            <person name="Lipzen A."/>
            <person name="Lutzoni F."/>
            <person name="Magnuson J."/>
            <person name="Mondo S."/>
            <person name="Nolan M."/>
            <person name="Ohm R."/>
            <person name="Pangilinan J."/>
            <person name="Park H.-J."/>
            <person name="Ramirez L."/>
            <person name="Alfaro M."/>
            <person name="Sun H."/>
            <person name="Tritt A."/>
            <person name="Yoshinaga Y."/>
            <person name="Zwiers L.-H."/>
            <person name="Turgeon B."/>
            <person name="Goodwin S."/>
            <person name="Spatafora J."/>
            <person name="Crous P."/>
            <person name="Grigoriev I."/>
        </authorList>
    </citation>
    <scope>NUCLEOTIDE SEQUENCE</scope>
    <source>
        <strain evidence="3">CBS 115976</strain>
    </source>
</reference>
<organism evidence="3 4">
    <name type="scientific">Microthyrium microscopicum</name>
    <dbReference type="NCBI Taxonomy" id="703497"/>
    <lineage>
        <taxon>Eukaryota</taxon>
        <taxon>Fungi</taxon>
        <taxon>Dikarya</taxon>
        <taxon>Ascomycota</taxon>
        <taxon>Pezizomycotina</taxon>
        <taxon>Dothideomycetes</taxon>
        <taxon>Dothideomycetes incertae sedis</taxon>
        <taxon>Microthyriales</taxon>
        <taxon>Microthyriaceae</taxon>
        <taxon>Microthyrium</taxon>
    </lineage>
</organism>
<evidence type="ECO:0000313" key="4">
    <source>
        <dbReference type="Proteomes" id="UP000799302"/>
    </source>
</evidence>
<name>A0A6A6U4R7_9PEZI</name>
<dbReference type="GO" id="GO:0016811">
    <property type="term" value="F:hydrolase activity, acting on carbon-nitrogen (but not peptide) bonds, in linear amides"/>
    <property type="evidence" value="ECO:0007669"/>
    <property type="project" value="InterPro"/>
</dbReference>
<dbReference type="PANTHER" id="PTHR23088:SF27">
    <property type="entry name" value="DEAMINATED GLUTATHIONE AMIDASE"/>
    <property type="match status" value="1"/>
</dbReference>
<keyword evidence="1" id="KW-0378">Hydrolase</keyword>
<dbReference type="InterPro" id="IPR045254">
    <property type="entry name" value="Nit1/2_C-N_Hydrolase"/>
</dbReference>
<feature type="domain" description="CN hydrolase" evidence="2">
    <location>
        <begin position="2"/>
        <end position="263"/>
    </location>
</feature>
<dbReference type="Proteomes" id="UP000799302">
    <property type="component" value="Unassembled WGS sequence"/>
</dbReference>
<dbReference type="Pfam" id="PF00795">
    <property type="entry name" value="CN_hydrolase"/>
    <property type="match status" value="1"/>
</dbReference>
<dbReference type="AlphaFoldDB" id="A0A6A6U4R7"/>
<sequence>MTKIAVGQICSTNDLHHNLSQCLTVTRKAVEAGAKVIFLPEASDYIASSAAESVSLALPTNRSPFVDGLRKAAKEHGLAINVGIHEPADRKEDGSMRVKNTLLWIDELGEIAQKYQKLHMFDVDIADGPRLRESDSVEPGKALIPPFPTSVGNVGMLICFDLRFPEPSLHLAQSDPPASLITYPSAFTIPTGKVHWSPLLQARAIETQCFVVAAAQAGQHNEKRASYGHSMIVDPWGKILVELGGEWNGEPEIGVCEVKDEDLEWARKQVPLKRRWDAYGRC</sequence>
<dbReference type="PROSITE" id="PS50263">
    <property type="entry name" value="CN_HYDROLASE"/>
    <property type="match status" value="1"/>
</dbReference>
<gene>
    <name evidence="3" type="ORF">BT63DRAFT_433434</name>
</gene>
<evidence type="ECO:0000259" key="2">
    <source>
        <dbReference type="PROSITE" id="PS50263"/>
    </source>
</evidence>
<keyword evidence="4" id="KW-1185">Reference proteome</keyword>
<evidence type="ECO:0000313" key="3">
    <source>
        <dbReference type="EMBL" id="KAF2667265.1"/>
    </source>
</evidence>
<dbReference type="SUPFAM" id="SSF56317">
    <property type="entry name" value="Carbon-nitrogen hydrolase"/>
    <property type="match status" value="1"/>
</dbReference>
<accession>A0A6A6U4R7</accession>
<proteinExistence type="predicted"/>
<dbReference type="CDD" id="cd07572">
    <property type="entry name" value="nit"/>
    <property type="match status" value="1"/>
</dbReference>
<evidence type="ECO:0000256" key="1">
    <source>
        <dbReference type="ARBA" id="ARBA00022801"/>
    </source>
</evidence>